<dbReference type="AlphaFoldDB" id="A0A0U2SKA3"/>
<name>A0A0U2SKA3_9EURY</name>
<sequence length="52" mass="6334">MFKYDFKTKDSGEGKKRYHIRHMWKLYHDPFKIMAESVILEIAPHLLNPNMQ</sequence>
<evidence type="ECO:0000313" key="1">
    <source>
        <dbReference type="EMBL" id="ALT69285.1"/>
    </source>
</evidence>
<dbReference type="PATRIC" id="fig|230361.4.peg.1555"/>
<accession>A0A0U2SKA3</accession>
<gene>
    <name evidence="1" type="ORF">sm9_1507</name>
</gene>
<keyword evidence="2" id="KW-1185">Reference proteome</keyword>
<reference evidence="1 2" key="1">
    <citation type="submission" date="2015-04" db="EMBL/GenBank/DDBJ databases">
        <title>The complete genome sequence of the rumen methanogen Methanobrevibacter millerae SM9.</title>
        <authorList>
            <person name="Leahy S.C."/>
            <person name="Kelly W.J."/>
            <person name="Pacheco D.M."/>
            <person name="Li D."/>
            <person name="Altermann E."/>
            <person name="Attwood G.T."/>
        </authorList>
    </citation>
    <scope>NUCLEOTIDE SEQUENCE [LARGE SCALE GENOMIC DNA]</scope>
    <source>
        <strain evidence="1 2">SM9</strain>
    </source>
</reference>
<organism evidence="1 2">
    <name type="scientific">Methanobrevibacter millerae</name>
    <dbReference type="NCBI Taxonomy" id="230361"/>
    <lineage>
        <taxon>Archaea</taxon>
        <taxon>Methanobacteriati</taxon>
        <taxon>Methanobacteriota</taxon>
        <taxon>Methanomada group</taxon>
        <taxon>Methanobacteria</taxon>
        <taxon>Methanobacteriales</taxon>
        <taxon>Methanobacteriaceae</taxon>
        <taxon>Methanobrevibacter</taxon>
    </lineage>
</organism>
<dbReference type="KEGG" id="mmil:sm9_1507"/>
<evidence type="ECO:0000313" key="2">
    <source>
        <dbReference type="Proteomes" id="UP000067738"/>
    </source>
</evidence>
<dbReference type="Proteomes" id="UP000067738">
    <property type="component" value="Chromosome"/>
</dbReference>
<proteinExistence type="predicted"/>
<dbReference type="EMBL" id="CP011266">
    <property type="protein sequence ID" value="ALT69285.1"/>
    <property type="molecule type" value="Genomic_DNA"/>
</dbReference>
<protein>
    <submittedName>
        <fullName evidence="1">Uncharacterized protein</fullName>
    </submittedName>
</protein>